<dbReference type="PANTHER" id="PTHR19297:SF186">
    <property type="entry name" value="CORE-2_I-BRANCHING ENZYME"/>
    <property type="match status" value="1"/>
</dbReference>
<dbReference type="EMBL" id="KN583182">
    <property type="protein sequence ID" value="KHJ81998.1"/>
    <property type="molecule type" value="Genomic_DNA"/>
</dbReference>
<dbReference type="AlphaFoldDB" id="A0A0B1S9L7"/>
<dbReference type="PANTHER" id="PTHR19297">
    <property type="entry name" value="GLYCOSYLTRANSFERASE 14 FAMILY MEMBER"/>
    <property type="match status" value="1"/>
</dbReference>
<dbReference type="OrthoDB" id="2019572at2759"/>
<accession>A0A0B1S9L7</accession>
<dbReference type="Proteomes" id="UP000053660">
    <property type="component" value="Unassembled WGS sequence"/>
</dbReference>
<dbReference type="GO" id="GO:0008375">
    <property type="term" value="F:acetylglucosaminyltransferase activity"/>
    <property type="evidence" value="ECO:0007669"/>
    <property type="project" value="TreeGrafter"/>
</dbReference>
<proteinExistence type="predicted"/>
<keyword evidence="2" id="KW-1185">Reference proteome</keyword>
<evidence type="ECO:0000313" key="1">
    <source>
        <dbReference type="EMBL" id="KHJ81998.1"/>
    </source>
</evidence>
<name>A0A0B1S9L7_OESDE</name>
<gene>
    <name evidence="1" type="ORF">OESDEN_18311</name>
</gene>
<protein>
    <submittedName>
        <fullName evidence="1">Uncharacterized protein</fullName>
    </submittedName>
</protein>
<evidence type="ECO:0000313" key="2">
    <source>
        <dbReference type="Proteomes" id="UP000053660"/>
    </source>
</evidence>
<organism evidence="1 2">
    <name type="scientific">Oesophagostomum dentatum</name>
    <name type="common">Nodular worm</name>
    <dbReference type="NCBI Taxonomy" id="61180"/>
    <lineage>
        <taxon>Eukaryota</taxon>
        <taxon>Metazoa</taxon>
        <taxon>Ecdysozoa</taxon>
        <taxon>Nematoda</taxon>
        <taxon>Chromadorea</taxon>
        <taxon>Rhabditida</taxon>
        <taxon>Rhabditina</taxon>
        <taxon>Rhabditomorpha</taxon>
        <taxon>Strongyloidea</taxon>
        <taxon>Strongylidae</taxon>
        <taxon>Oesophagostomum</taxon>
    </lineage>
</organism>
<sequence>MTLNLVLPVPGSFRARDVIWLRKHLNLNLPWEKTTSSVGSTYIGRYQVWEGQKPCGGQIRSWSCLFGVLDVPEMMGRPELIVHKLSLELEPAAFMCILKEARYRNHNPVEFDATSYAEMPTVELYNGKRITELTHPDWLLQSSFTR</sequence>
<reference evidence="1 2" key="1">
    <citation type="submission" date="2014-03" db="EMBL/GenBank/DDBJ databases">
        <title>Draft genome of the hookworm Oesophagostomum dentatum.</title>
        <authorList>
            <person name="Mitreva M."/>
        </authorList>
    </citation>
    <scope>NUCLEOTIDE SEQUENCE [LARGE SCALE GENOMIC DNA]</scope>
    <source>
        <strain evidence="1 2">OD-Hann</strain>
    </source>
</reference>